<dbReference type="EMBL" id="JAQAGZ010000011">
    <property type="protein sequence ID" value="MCZ8514381.1"/>
    <property type="molecule type" value="Genomic_DNA"/>
</dbReference>
<feature type="region of interest" description="Disordered" evidence="3">
    <location>
        <begin position="190"/>
        <end position="212"/>
    </location>
</feature>
<evidence type="ECO:0000313" key="4">
    <source>
        <dbReference type="EMBL" id="MCZ8514381.1"/>
    </source>
</evidence>
<dbReference type="PROSITE" id="PS00061">
    <property type="entry name" value="ADH_SHORT"/>
    <property type="match status" value="1"/>
</dbReference>
<dbReference type="PRINTS" id="PR00080">
    <property type="entry name" value="SDRFAMILY"/>
</dbReference>
<accession>A0ABT4QBZ8</accession>
<proteinExistence type="inferred from homology"/>
<comment type="caution">
    <text evidence="4">The sequence shown here is derived from an EMBL/GenBank/DDBJ whole genome shotgun (WGS) entry which is preliminary data.</text>
</comment>
<organism evidence="4 5">
    <name type="scientific">Paenibacillus gyeongsangnamensis</name>
    <dbReference type="NCBI Taxonomy" id="3388067"/>
    <lineage>
        <taxon>Bacteria</taxon>
        <taxon>Bacillati</taxon>
        <taxon>Bacillota</taxon>
        <taxon>Bacilli</taxon>
        <taxon>Bacillales</taxon>
        <taxon>Paenibacillaceae</taxon>
        <taxon>Paenibacillus</taxon>
    </lineage>
</organism>
<evidence type="ECO:0000313" key="5">
    <source>
        <dbReference type="Proteomes" id="UP001527882"/>
    </source>
</evidence>
<evidence type="ECO:0000256" key="1">
    <source>
        <dbReference type="ARBA" id="ARBA00006484"/>
    </source>
</evidence>
<gene>
    <name evidence="4" type="ORF">O9H85_18530</name>
</gene>
<dbReference type="RefSeq" id="WP_269882895.1">
    <property type="nucleotide sequence ID" value="NZ_JAQAGZ010000011.1"/>
</dbReference>
<dbReference type="PANTHER" id="PTHR24321">
    <property type="entry name" value="DEHYDROGENASES, SHORT CHAIN"/>
    <property type="match status" value="1"/>
</dbReference>
<feature type="compositionally biased region" description="Basic and acidic residues" evidence="3">
    <location>
        <begin position="190"/>
        <end position="207"/>
    </location>
</feature>
<evidence type="ECO:0000256" key="3">
    <source>
        <dbReference type="SAM" id="MobiDB-lite"/>
    </source>
</evidence>
<dbReference type="InterPro" id="IPR036291">
    <property type="entry name" value="NAD(P)-bd_dom_sf"/>
</dbReference>
<sequence>MRKVAAVTGGAQGIGRAVSLHFARAGYEIAAADTDKEAGSELVQDIRRSGGKAMFVHTDVGREEDVVRFFKLIEEELGRVDVLVNNAGIGRGCSMLDLPLARFDEVLGVNLRGSFACSQLAARLMKRQGTGSIINMSSTRALMSEPDTEAYSASKGGLLALTHAMAVSLGPFGIRVNAVSPGWIETRDWQKTSKRETPVHSERDRLQHPVGRVGTPDDIAAACLYLSSEQAGFITGQNFVIDGGMTVKMIYEE</sequence>
<dbReference type="Proteomes" id="UP001527882">
    <property type="component" value="Unassembled WGS sequence"/>
</dbReference>
<dbReference type="InterPro" id="IPR020904">
    <property type="entry name" value="Sc_DH/Rdtase_CS"/>
</dbReference>
<evidence type="ECO:0000256" key="2">
    <source>
        <dbReference type="ARBA" id="ARBA00023002"/>
    </source>
</evidence>
<keyword evidence="2" id="KW-0560">Oxidoreductase</keyword>
<comment type="similarity">
    <text evidence="1">Belongs to the short-chain dehydrogenases/reductases (SDR) family.</text>
</comment>
<protein>
    <submittedName>
        <fullName evidence="4">SDR family oxidoreductase</fullName>
    </submittedName>
</protein>
<dbReference type="PRINTS" id="PR00081">
    <property type="entry name" value="GDHRDH"/>
</dbReference>
<dbReference type="Gene3D" id="3.40.50.720">
    <property type="entry name" value="NAD(P)-binding Rossmann-like Domain"/>
    <property type="match status" value="1"/>
</dbReference>
<dbReference type="Pfam" id="PF13561">
    <property type="entry name" value="adh_short_C2"/>
    <property type="match status" value="1"/>
</dbReference>
<dbReference type="PANTHER" id="PTHR24321:SF8">
    <property type="entry name" value="ESTRADIOL 17-BETA-DEHYDROGENASE 8-RELATED"/>
    <property type="match status" value="1"/>
</dbReference>
<dbReference type="SUPFAM" id="SSF51735">
    <property type="entry name" value="NAD(P)-binding Rossmann-fold domains"/>
    <property type="match status" value="1"/>
</dbReference>
<reference evidence="4 5" key="1">
    <citation type="submission" date="2022-12" db="EMBL/GenBank/DDBJ databases">
        <title>Draft genome sequence of Paenibacillus sp. dW9.</title>
        <authorList>
            <person name="Choi E.-W."/>
            <person name="Kim D.-U."/>
        </authorList>
    </citation>
    <scope>NUCLEOTIDE SEQUENCE [LARGE SCALE GENOMIC DNA]</scope>
    <source>
        <strain evidence="5">dW9</strain>
    </source>
</reference>
<dbReference type="InterPro" id="IPR002347">
    <property type="entry name" value="SDR_fam"/>
</dbReference>
<keyword evidence="5" id="KW-1185">Reference proteome</keyword>
<name>A0ABT4QBZ8_9BACL</name>
<dbReference type="NCBIfam" id="NF005559">
    <property type="entry name" value="PRK07231.1"/>
    <property type="match status" value="1"/>
</dbReference>